<dbReference type="AlphaFoldDB" id="A0A3D9TQZ8"/>
<dbReference type="Proteomes" id="UP000256530">
    <property type="component" value="Unassembled WGS sequence"/>
</dbReference>
<accession>A0A3D9TQZ8</accession>
<reference evidence="1 2" key="1">
    <citation type="submission" date="2018-08" db="EMBL/GenBank/DDBJ databases">
        <title>Freshwater and sediment microbial communities from various areas in North America, analyzing microbe dynamics in response to fracking.</title>
        <authorList>
            <person name="Lamendella R."/>
        </authorList>
    </citation>
    <scope>NUCLEOTIDE SEQUENCE [LARGE SCALE GENOMIC DNA]</scope>
    <source>
        <strain evidence="1 2">DB-1</strain>
    </source>
</reference>
<name>A0A3D9TQZ8_BACMY</name>
<comment type="caution">
    <text evidence="1">The sequence shown here is derived from an EMBL/GenBank/DDBJ whole genome shotgun (WGS) entry which is preliminary data.</text>
</comment>
<gene>
    <name evidence="1" type="ORF">DET55_14029</name>
</gene>
<proteinExistence type="predicted"/>
<organism evidence="1 2">
    <name type="scientific">Bacillus mycoides</name>
    <dbReference type="NCBI Taxonomy" id="1405"/>
    <lineage>
        <taxon>Bacteria</taxon>
        <taxon>Bacillati</taxon>
        <taxon>Bacillota</taxon>
        <taxon>Bacilli</taxon>
        <taxon>Bacillales</taxon>
        <taxon>Bacillaceae</taxon>
        <taxon>Bacillus</taxon>
        <taxon>Bacillus cereus group</taxon>
    </lineage>
</organism>
<evidence type="ECO:0000313" key="2">
    <source>
        <dbReference type="Proteomes" id="UP000256530"/>
    </source>
</evidence>
<protein>
    <submittedName>
        <fullName evidence="1">Uncharacterized protein</fullName>
    </submittedName>
</protein>
<dbReference type="RefSeq" id="WP_113938617.1">
    <property type="nucleotide sequence ID" value="NZ_JBNNVF010000009.1"/>
</dbReference>
<evidence type="ECO:0000313" key="1">
    <source>
        <dbReference type="EMBL" id="REF18420.1"/>
    </source>
</evidence>
<sequence>MGYKVCTRNQKKYIYCNGYLLSAAMDSEIENLNTITSILEKQRIVENGIKIYKYGKYLVKDKEKIKNILSHNDLGKESCNLTEYRGFFLPVLQKMLLKYDYVILDKNNKVFLRGYKILKEQDLVQTSDLKFKDVCNEEKIVTLSNYFQTINAPFNTENNEYGIETLPVPCGDYNELVINEEASRVKLLGMYNYLENLLKTILPENDWIIFDHEILMHEKLENRLSKKDYLNQVKFNELFKDKQIESFFEQSTCIPDIVYEKEKNYYKGYLLDDRGAITNIKVSYDLNELAQLLINEYFARFIQNKGIRPTQFQNLMRHNQQDLGDIYKLNELVDCGIYILKY</sequence>
<dbReference type="EMBL" id="QTTY01000040">
    <property type="protein sequence ID" value="REF18420.1"/>
    <property type="molecule type" value="Genomic_DNA"/>
</dbReference>